<name>A0AAW9SAP0_9BACT</name>
<dbReference type="RefSeq" id="WP_346821586.1">
    <property type="nucleotide sequence ID" value="NZ_JBDKWZ010000006.1"/>
</dbReference>
<dbReference type="InterPro" id="IPR011576">
    <property type="entry name" value="Pyridox_Oxase_N"/>
</dbReference>
<gene>
    <name evidence="2" type="ORF">AAG747_12890</name>
</gene>
<dbReference type="PANTHER" id="PTHR42815">
    <property type="entry name" value="FAD-BINDING, PUTATIVE (AFU_ORTHOLOGUE AFUA_6G07600)-RELATED"/>
    <property type="match status" value="1"/>
</dbReference>
<proteinExistence type="predicted"/>
<feature type="domain" description="Pyridoxamine 5'-phosphate oxidase N-terminal" evidence="1">
    <location>
        <begin position="168"/>
        <end position="267"/>
    </location>
</feature>
<evidence type="ECO:0000313" key="3">
    <source>
        <dbReference type="Proteomes" id="UP001403385"/>
    </source>
</evidence>
<evidence type="ECO:0000313" key="2">
    <source>
        <dbReference type="EMBL" id="MEN7548810.1"/>
    </source>
</evidence>
<dbReference type="Proteomes" id="UP001403385">
    <property type="component" value="Unassembled WGS sequence"/>
</dbReference>
<dbReference type="Pfam" id="PF01243">
    <property type="entry name" value="PNPOx_N"/>
    <property type="match status" value="1"/>
</dbReference>
<dbReference type="Gene3D" id="2.30.110.10">
    <property type="entry name" value="Electron Transport, Fmn-binding Protein, Chain A"/>
    <property type="match status" value="2"/>
</dbReference>
<dbReference type="AlphaFoldDB" id="A0AAW9SAP0"/>
<sequence>MENIYHEGEKEVQRKAGEEIQANSNGRIVTDSIIKGAINFIEKQPMAIVSSADQQGKLWTSLLIGDLGFVSVPSPNRISFDRNMIYSDPNDVFFDNIESQPFLGSLFIELSTRRRFRVNGRARTDLDKIDVDIWEAYPNCPKYIQQRVVSTPEKFQKTVAGKDFGTTFTAAISAWIASSDTLFVGSQSKDQRLDASHRGGQPGFVEVLDGQTLKIPDYRGNSMYNTLGNMVQNPNAGLLFIDFEQQKTLQLTGKAEVFFDQNSADDLSKTGGTGRYWLFTVSDWVITHDHHTVHWEFMSYSPFNPAS</sequence>
<organism evidence="2 3">
    <name type="scientific">Rapidithrix thailandica</name>
    <dbReference type="NCBI Taxonomy" id="413964"/>
    <lineage>
        <taxon>Bacteria</taxon>
        <taxon>Pseudomonadati</taxon>
        <taxon>Bacteroidota</taxon>
        <taxon>Cytophagia</taxon>
        <taxon>Cytophagales</taxon>
        <taxon>Flammeovirgaceae</taxon>
        <taxon>Rapidithrix</taxon>
    </lineage>
</organism>
<comment type="caution">
    <text evidence="2">The sequence shown here is derived from an EMBL/GenBank/DDBJ whole genome shotgun (WGS) entry which is preliminary data.</text>
</comment>
<reference evidence="2 3" key="1">
    <citation type="submission" date="2024-04" db="EMBL/GenBank/DDBJ databases">
        <title>Novel genus in family Flammeovirgaceae.</title>
        <authorList>
            <person name="Nguyen T.H."/>
            <person name="Vuong T.Q."/>
            <person name="Le H."/>
            <person name="Kim S.-G."/>
        </authorList>
    </citation>
    <scope>NUCLEOTIDE SEQUENCE [LARGE SCALE GENOMIC DNA]</scope>
    <source>
        <strain evidence="2 3">JCM 23209</strain>
    </source>
</reference>
<accession>A0AAW9SAP0</accession>
<keyword evidence="3" id="KW-1185">Reference proteome</keyword>
<dbReference type="SUPFAM" id="SSF50475">
    <property type="entry name" value="FMN-binding split barrel"/>
    <property type="match status" value="1"/>
</dbReference>
<dbReference type="EMBL" id="JBDKWZ010000006">
    <property type="protein sequence ID" value="MEN7548810.1"/>
    <property type="molecule type" value="Genomic_DNA"/>
</dbReference>
<protein>
    <submittedName>
        <fullName evidence="2">Pyridoxamine 5'-phosphate oxidase family protein</fullName>
    </submittedName>
</protein>
<dbReference type="InterPro" id="IPR012349">
    <property type="entry name" value="Split_barrel_FMN-bd"/>
</dbReference>
<dbReference type="PANTHER" id="PTHR42815:SF2">
    <property type="entry name" value="FAD-BINDING, PUTATIVE (AFU_ORTHOLOGUE AFUA_6G07600)-RELATED"/>
    <property type="match status" value="1"/>
</dbReference>
<evidence type="ECO:0000259" key="1">
    <source>
        <dbReference type="Pfam" id="PF01243"/>
    </source>
</evidence>